<evidence type="ECO:0000313" key="3">
    <source>
        <dbReference type="EMBL" id="QSI78084.1"/>
    </source>
</evidence>
<keyword evidence="1" id="KW-0472">Membrane</keyword>
<dbReference type="RefSeq" id="WP_206255361.1">
    <property type="nucleotide sequence ID" value="NZ_CP071060.1"/>
</dbReference>
<sequence>MRLIGNLLWLVFGGLWMALGWFLAGAICFLSIIGIPWGRACFVIGQLAFLPFGNEAVDRRVVTQREDIGTGIPGVVGNVLWFIVAGWWLALGHLFHALLCCITIIGIPFGLQHLKLAGLALAPIGKTVVQLDRTLAR</sequence>
<dbReference type="NCBIfam" id="NF008740">
    <property type="entry name" value="PRK11770.1-2"/>
    <property type="match status" value="1"/>
</dbReference>
<feature type="transmembrane region" description="Helical" evidence="1">
    <location>
        <begin position="7"/>
        <end position="33"/>
    </location>
</feature>
<keyword evidence="4" id="KW-1185">Reference proteome</keyword>
<reference evidence="3 4" key="1">
    <citation type="submission" date="2021-02" db="EMBL/GenBank/DDBJ databases">
        <title>Niveibacterium changnyeongensis HC41.</title>
        <authorList>
            <person name="Kang M."/>
        </authorList>
    </citation>
    <scope>NUCLEOTIDE SEQUENCE [LARGE SCALE GENOMIC DNA]</scope>
    <source>
        <strain evidence="3 4">HC41</strain>
    </source>
</reference>
<proteinExistence type="predicted"/>
<dbReference type="InterPro" id="IPR052937">
    <property type="entry name" value="Inner_membrane_protein"/>
</dbReference>
<dbReference type="NCBIfam" id="NF008741">
    <property type="entry name" value="PRK11770.1-3"/>
    <property type="match status" value="1"/>
</dbReference>
<dbReference type="PANTHER" id="PTHR42903">
    <property type="entry name" value="INNER MEMBRANE PROTEIN YCCF"/>
    <property type="match status" value="1"/>
</dbReference>
<evidence type="ECO:0000256" key="1">
    <source>
        <dbReference type="PIRNR" id="PIRNR028777"/>
    </source>
</evidence>
<organism evidence="3 4">
    <name type="scientific">Niveibacterium microcysteis</name>
    <dbReference type="NCBI Taxonomy" id="2811415"/>
    <lineage>
        <taxon>Bacteria</taxon>
        <taxon>Pseudomonadati</taxon>
        <taxon>Pseudomonadota</taxon>
        <taxon>Betaproteobacteria</taxon>
        <taxon>Rhodocyclales</taxon>
        <taxon>Rhodocyclaceae</taxon>
        <taxon>Niveibacterium</taxon>
    </lineage>
</organism>
<name>A0ABX7M8L8_9RHOO</name>
<dbReference type="NCBIfam" id="NF008742">
    <property type="entry name" value="PRK11770.1-4"/>
    <property type="match status" value="1"/>
</dbReference>
<feature type="domain" description="Inner membrane component" evidence="2">
    <location>
        <begin position="4"/>
        <end position="54"/>
    </location>
</feature>
<protein>
    <recommendedName>
        <fullName evidence="1">Inner membrane protein YccF</fullName>
    </recommendedName>
</protein>
<keyword evidence="1" id="KW-1003">Cell membrane</keyword>
<feature type="domain" description="Inner membrane component" evidence="2">
    <location>
        <begin position="76"/>
        <end position="126"/>
    </location>
</feature>
<dbReference type="PIRSF" id="PIRSF028777">
    <property type="entry name" value="UCP028777"/>
    <property type="match status" value="1"/>
</dbReference>
<dbReference type="Pfam" id="PF03733">
    <property type="entry name" value="YccF"/>
    <property type="match status" value="2"/>
</dbReference>
<keyword evidence="1" id="KW-0812">Transmembrane</keyword>
<evidence type="ECO:0000259" key="2">
    <source>
        <dbReference type="Pfam" id="PF03733"/>
    </source>
</evidence>
<evidence type="ECO:0000313" key="4">
    <source>
        <dbReference type="Proteomes" id="UP000663570"/>
    </source>
</evidence>
<dbReference type="InterPro" id="IPR031308">
    <property type="entry name" value="UCP028777"/>
</dbReference>
<keyword evidence="1" id="KW-0997">Cell inner membrane</keyword>
<feature type="transmembrane region" description="Helical" evidence="1">
    <location>
        <begin position="79"/>
        <end position="107"/>
    </location>
</feature>
<dbReference type="EMBL" id="CP071060">
    <property type="protein sequence ID" value="QSI78084.1"/>
    <property type="molecule type" value="Genomic_DNA"/>
</dbReference>
<dbReference type="InterPro" id="IPR005185">
    <property type="entry name" value="YccF"/>
</dbReference>
<dbReference type="PANTHER" id="PTHR42903:SF1">
    <property type="entry name" value="INNER MEMBRANE PROTEIN YCCF"/>
    <property type="match status" value="1"/>
</dbReference>
<gene>
    <name evidence="3" type="ORF">JY500_05430</name>
</gene>
<comment type="subcellular location">
    <subcellularLocation>
        <location evidence="1">Cell inner membrane</location>
        <topology evidence="1">Multi-pass membrane protein</topology>
    </subcellularLocation>
</comment>
<keyword evidence="1" id="KW-1133">Transmembrane helix</keyword>
<accession>A0ABX7M8L8</accession>
<dbReference type="Proteomes" id="UP000663570">
    <property type="component" value="Chromosome"/>
</dbReference>